<evidence type="ECO:0000313" key="2">
    <source>
        <dbReference type="Proteomes" id="UP001314170"/>
    </source>
</evidence>
<dbReference type="AlphaFoldDB" id="A0AAV1SI86"/>
<sequence length="88" mass="9610">MEDDFKPVVQPLMSSIILIRGDNAGRYVDDEASSLDDFVLEQIHTPLTTNSAFGTSLLQGGEENVGQFLYLEGVEYEGISDIKLLDAG</sequence>
<dbReference type="EMBL" id="CAWUPB010001189">
    <property type="protein sequence ID" value="CAK7351665.1"/>
    <property type="molecule type" value="Genomic_DNA"/>
</dbReference>
<dbReference type="Proteomes" id="UP001314170">
    <property type="component" value="Unassembled WGS sequence"/>
</dbReference>
<keyword evidence="2" id="KW-1185">Reference proteome</keyword>
<accession>A0AAV1SI86</accession>
<feature type="non-terminal residue" evidence="1">
    <location>
        <position position="88"/>
    </location>
</feature>
<gene>
    <name evidence="1" type="ORF">DCAF_LOCUS23936</name>
</gene>
<organism evidence="1 2">
    <name type="scientific">Dovyalis caffra</name>
    <dbReference type="NCBI Taxonomy" id="77055"/>
    <lineage>
        <taxon>Eukaryota</taxon>
        <taxon>Viridiplantae</taxon>
        <taxon>Streptophyta</taxon>
        <taxon>Embryophyta</taxon>
        <taxon>Tracheophyta</taxon>
        <taxon>Spermatophyta</taxon>
        <taxon>Magnoliopsida</taxon>
        <taxon>eudicotyledons</taxon>
        <taxon>Gunneridae</taxon>
        <taxon>Pentapetalae</taxon>
        <taxon>rosids</taxon>
        <taxon>fabids</taxon>
        <taxon>Malpighiales</taxon>
        <taxon>Salicaceae</taxon>
        <taxon>Flacourtieae</taxon>
        <taxon>Dovyalis</taxon>
    </lineage>
</organism>
<reference evidence="1 2" key="1">
    <citation type="submission" date="2024-01" db="EMBL/GenBank/DDBJ databases">
        <authorList>
            <person name="Waweru B."/>
        </authorList>
    </citation>
    <scope>NUCLEOTIDE SEQUENCE [LARGE SCALE GENOMIC DNA]</scope>
</reference>
<evidence type="ECO:0000313" key="1">
    <source>
        <dbReference type="EMBL" id="CAK7351665.1"/>
    </source>
</evidence>
<name>A0AAV1SI86_9ROSI</name>
<comment type="caution">
    <text evidence="1">The sequence shown here is derived from an EMBL/GenBank/DDBJ whole genome shotgun (WGS) entry which is preliminary data.</text>
</comment>
<protein>
    <submittedName>
        <fullName evidence="1">Uncharacterized protein</fullName>
    </submittedName>
</protein>
<proteinExistence type="predicted"/>